<dbReference type="AlphaFoldDB" id="A0A316GEP0"/>
<keyword evidence="3" id="KW-1185">Reference proteome</keyword>
<dbReference type="Proteomes" id="UP000245390">
    <property type="component" value="Unassembled WGS sequence"/>
</dbReference>
<evidence type="ECO:0000256" key="1">
    <source>
        <dbReference type="SAM" id="Phobius"/>
    </source>
</evidence>
<protein>
    <submittedName>
        <fullName evidence="2">Uncharacterized protein</fullName>
    </submittedName>
</protein>
<feature type="transmembrane region" description="Helical" evidence="1">
    <location>
        <begin position="17"/>
        <end position="36"/>
    </location>
</feature>
<keyword evidence="1" id="KW-0472">Membrane</keyword>
<keyword evidence="1" id="KW-1133">Transmembrane helix</keyword>
<comment type="caution">
    <text evidence="2">The sequence shown here is derived from an EMBL/GenBank/DDBJ whole genome shotgun (WGS) entry which is preliminary data.</text>
</comment>
<proteinExistence type="predicted"/>
<reference evidence="2 3" key="1">
    <citation type="submission" date="2018-05" db="EMBL/GenBank/DDBJ databases">
        <title>Genomic Encyclopedia of Type Strains, Phase IV (KMG-IV): sequencing the most valuable type-strain genomes for metagenomic binning, comparative biology and taxonomic classification.</title>
        <authorList>
            <person name="Goeker M."/>
        </authorList>
    </citation>
    <scope>NUCLEOTIDE SEQUENCE [LARGE SCALE GENOMIC DNA]</scope>
    <source>
        <strain evidence="2 3">DSM 103371</strain>
    </source>
</reference>
<accession>A0A316GEP0</accession>
<name>A0A316GEP0_9RHOB</name>
<sequence length="37" mass="4072">MDRTSDTLRVVARAMPFSLPPLEGCALIVLMIVWLVG</sequence>
<dbReference type="EMBL" id="QGGV01000002">
    <property type="protein sequence ID" value="PWK57830.1"/>
    <property type="molecule type" value="Genomic_DNA"/>
</dbReference>
<gene>
    <name evidence="2" type="ORF">C8D95_102479</name>
</gene>
<organism evidence="2 3">
    <name type="scientific">Silicimonas algicola</name>
    <dbReference type="NCBI Taxonomy" id="1826607"/>
    <lineage>
        <taxon>Bacteria</taxon>
        <taxon>Pseudomonadati</taxon>
        <taxon>Pseudomonadota</taxon>
        <taxon>Alphaproteobacteria</taxon>
        <taxon>Rhodobacterales</taxon>
        <taxon>Paracoccaceae</taxon>
    </lineage>
</organism>
<evidence type="ECO:0000313" key="3">
    <source>
        <dbReference type="Proteomes" id="UP000245390"/>
    </source>
</evidence>
<keyword evidence="1" id="KW-0812">Transmembrane</keyword>
<evidence type="ECO:0000313" key="2">
    <source>
        <dbReference type="EMBL" id="PWK57830.1"/>
    </source>
</evidence>